<dbReference type="EnsemblMetazoa" id="ENSAATROPT001167">
    <property type="protein sequence ID" value="ENSAATROPP001115"/>
    <property type="gene ID" value="ENSAATROPG000929"/>
</dbReference>
<dbReference type="Proteomes" id="UP000075880">
    <property type="component" value="Unassembled WGS sequence"/>
</dbReference>
<keyword evidence="13" id="KW-1185">Reference proteome</keyword>
<dbReference type="GO" id="GO:0006508">
    <property type="term" value="P:proteolysis"/>
    <property type="evidence" value="ECO:0007669"/>
    <property type="project" value="InterPro"/>
</dbReference>
<sequence>MAPISVTLLVSGFLCVVQAAAVKNNVPRLTSDSLKGNGESSFPPSPNWALPQSLDAVSSFINKTSSSILKPSNGVQVGVDNNGLTIASNDPVVFQVPAAYKPEKPNLIQQLLSNTSGLNNSFAMIANLAQGKPEEKPPTTANDPLPNPVQGLIDSSQSAVTNASSAVQGVAGQWSTNVQNGFGNFLGASSNRPSNDEAASGSTNPSLNPIQSLVESSQASWNNATGAAQVIAGQLGSNVQNGITNVFGINLNRPSNDEPAQPVAETTSSSDSSTPEPEQQTATSATQSSTASEIAASSTTSASLVEATTSTTSASTTGAAFSNVLGILGNNSQTSLLNTSALVQTLTSNVQNGPLGFLFANLNRPGAATPGANGNAAQKPQDAPADTPLADTPPPPTPPTCNACASVQCSYSPWRNLRIIGGSNVPSPMTYPWITLITYLQSPNGQGSLINDRAVLTTATIVSSMPIIAEIRAIVGLYTLSSALSATQQMISSTYKHPSFVSTNPFANNIGLLILQTPLSSFVPVCLPTPSAVFFGLARATVIGWGSTTTSTGSLSDNLQEAELQMYATLACQYSNPQITNNNLCGGLIQPSPIIQATCTGDGGDPLVVKPSGTSTWQLIGVALDIPGYGCGKYRQPSVFTNVASYANWIAAYGPGCNCPQSGY</sequence>
<dbReference type="GO" id="GO:0045087">
    <property type="term" value="P:innate immune response"/>
    <property type="evidence" value="ECO:0007669"/>
    <property type="project" value="UniProtKB-KW"/>
</dbReference>
<evidence type="ECO:0000313" key="12">
    <source>
        <dbReference type="EnsemblMetazoa" id="ENSAATROPP001115"/>
    </source>
</evidence>
<feature type="signal peptide" evidence="10">
    <location>
        <begin position="1"/>
        <end position="19"/>
    </location>
</feature>
<feature type="region of interest" description="Disordered" evidence="9">
    <location>
        <begin position="185"/>
        <end position="209"/>
    </location>
</feature>
<proteinExistence type="inferred from homology"/>
<keyword evidence="6" id="KW-1015">Disulfide bond</keyword>
<evidence type="ECO:0000259" key="11">
    <source>
        <dbReference type="PROSITE" id="PS50240"/>
    </source>
</evidence>
<dbReference type="InterPro" id="IPR043504">
    <property type="entry name" value="Peptidase_S1_PA_chymotrypsin"/>
</dbReference>
<feature type="compositionally biased region" description="Polar residues" evidence="9">
    <location>
        <begin position="200"/>
        <end position="209"/>
    </location>
</feature>
<evidence type="ECO:0000256" key="5">
    <source>
        <dbReference type="ARBA" id="ARBA00022859"/>
    </source>
</evidence>
<feature type="chain" id="PRO_5042517116" description="Peptidase S1 domain-containing protein" evidence="10">
    <location>
        <begin position="20"/>
        <end position="664"/>
    </location>
</feature>
<organism evidence="12 13">
    <name type="scientific">Anopheles atroparvus</name>
    <name type="common">European mosquito</name>
    <dbReference type="NCBI Taxonomy" id="41427"/>
    <lineage>
        <taxon>Eukaryota</taxon>
        <taxon>Metazoa</taxon>
        <taxon>Ecdysozoa</taxon>
        <taxon>Arthropoda</taxon>
        <taxon>Hexapoda</taxon>
        <taxon>Insecta</taxon>
        <taxon>Pterygota</taxon>
        <taxon>Neoptera</taxon>
        <taxon>Endopterygota</taxon>
        <taxon>Diptera</taxon>
        <taxon>Nematocera</taxon>
        <taxon>Culicoidea</taxon>
        <taxon>Culicidae</taxon>
        <taxon>Anophelinae</taxon>
        <taxon>Anopheles</taxon>
    </lineage>
</organism>
<comment type="similarity">
    <text evidence="8">Belongs to the peptidase S1 family. CLIP subfamily.</text>
</comment>
<protein>
    <recommendedName>
        <fullName evidence="11">Peptidase S1 domain-containing protein</fullName>
    </recommendedName>
</protein>
<reference evidence="12" key="1">
    <citation type="submission" date="2024-04" db="UniProtKB">
        <authorList>
            <consortium name="EnsemblMetazoa"/>
        </authorList>
    </citation>
    <scope>IDENTIFICATION</scope>
    <source>
        <strain evidence="12">EBRO</strain>
    </source>
</reference>
<keyword evidence="2" id="KW-0964">Secreted</keyword>
<accession>A0AAG5CQL1</accession>
<evidence type="ECO:0000256" key="1">
    <source>
        <dbReference type="ARBA" id="ARBA00004613"/>
    </source>
</evidence>
<feature type="domain" description="Peptidase S1" evidence="11">
    <location>
        <begin position="419"/>
        <end position="655"/>
    </location>
</feature>
<dbReference type="InterPro" id="IPR001254">
    <property type="entry name" value="Trypsin_dom"/>
</dbReference>
<feature type="region of interest" description="Disordered" evidence="9">
    <location>
        <begin position="250"/>
        <end position="302"/>
    </location>
</feature>
<keyword evidence="7" id="KW-0325">Glycoprotein</keyword>
<evidence type="ECO:0000256" key="7">
    <source>
        <dbReference type="ARBA" id="ARBA00023180"/>
    </source>
</evidence>
<dbReference type="Pfam" id="PF00089">
    <property type="entry name" value="Trypsin"/>
    <property type="match status" value="1"/>
</dbReference>
<dbReference type="PROSITE" id="PS50240">
    <property type="entry name" value="TRYPSIN_DOM"/>
    <property type="match status" value="1"/>
</dbReference>
<dbReference type="InterPro" id="IPR009003">
    <property type="entry name" value="Peptidase_S1_PA"/>
</dbReference>
<dbReference type="AlphaFoldDB" id="A0AAG5CQL1"/>
<feature type="compositionally biased region" description="Low complexity" evidence="9">
    <location>
        <begin position="265"/>
        <end position="302"/>
    </location>
</feature>
<evidence type="ECO:0000256" key="2">
    <source>
        <dbReference type="ARBA" id="ARBA00022525"/>
    </source>
</evidence>
<evidence type="ECO:0000256" key="3">
    <source>
        <dbReference type="ARBA" id="ARBA00022588"/>
    </source>
</evidence>
<keyword evidence="5" id="KW-0391">Immunity</keyword>
<evidence type="ECO:0000256" key="8">
    <source>
        <dbReference type="ARBA" id="ARBA00024195"/>
    </source>
</evidence>
<dbReference type="InterPro" id="IPR051487">
    <property type="entry name" value="Ser/Thr_Proteases_Immune/Dev"/>
</dbReference>
<comment type="subcellular location">
    <subcellularLocation>
        <location evidence="1">Secreted</location>
    </subcellularLocation>
</comment>
<evidence type="ECO:0000256" key="10">
    <source>
        <dbReference type="SAM" id="SignalP"/>
    </source>
</evidence>
<dbReference type="GO" id="GO:0005576">
    <property type="term" value="C:extracellular region"/>
    <property type="evidence" value="ECO:0007669"/>
    <property type="project" value="UniProtKB-SubCell"/>
</dbReference>
<evidence type="ECO:0000256" key="4">
    <source>
        <dbReference type="ARBA" id="ARBA00022729"/>
    </source>
</evidence>
<dbReference type="SMART" id="SM00020">
    <property type="entry name" value="Tryp_SPc"/>
    <property type="match status" value="1"/>
</dbReference>
<dbReference type="GO" id="GO:0004252">
    <property type="term" value="F:serine-type endopeptidase activity"/>
    <property type="evidence" value="ECO:0007669"/>
    <property type="project" value="InterPro"/>
</dbReference>
<dbReference type="PANTHER" id="PTHR24256">
    <property type="entry name" value="TRYPTASE-RELATED"/>
    <property type="match status" value="1"/>
</dbReference>
<name>A0AAG5CQL1_ANOAO</name>
<feature type="region of interest" description="Disordered" evidence="9">
    <location>
        <begin position="368"/>
        <end position="399"/>
    </location>
</feature>
<feature type="compositionally biased region" description="Low complexity" evidence="9">
    <location>
        <begin position="368"/>
        <end position="390"/>
    </location>
</feature>
<feature type="region of interest" description="Disordered" evidence="9">
    <location>
        <begin position="132"/>
        <end position="153"/>
    </location>
</feature>
<dbReference type="SUPFAM" id="SSF50494">
    <property type="entry name" value="Trypsin-like serine proteases"/>
    <property type="match status" value="1"/>
</dbReference>
<dbReference type="CDD" id="cd00190">
    <property type="entry name" value="Tryp_SPc"/>
    <property type="match status" value="1"/>
</dbReference>
<evidence type="ECO:0000313" key="13">
    <source>
        <dbReference type="Proteomes" id="UP000075880"/>
    </source>
</evidence>
<evidence type="ECO:0000256" key="9">
    <source>
        <dbReference type="SAM" id="MobiDB-lite"/>
    </source>
</evidence>
<evidence type="ECO:0000256" key="6">
    <source>
        <dbReference type="ARBA" id="ARBA00023157"/>
    </source>
</evidence>
<keyword evidence="3" id="KW-0399">Innate immunity</keyword>
<dbReference type="Gene3D" id="2.40.10.10">
    <property type="entry name" value="Trypsin-like serine proteases"/>
    <property type="match status" value="1"/>
</dbReference>
<keyword evidence="4 10" id="KW-0732">Signal</keyword>